<keyword evidence="1" id="KW-1133">Transmembrane helix</keyword>
<feature type="transmembrane region" description="Helical" evidence="1">
    <location>
        <begin position="44"/>
        <end position="62"/>
    </location>
</feature>
<dbReference type="EMBL" id="CP020465">
    <property type="protein sequence ID" value="ASP47248.1"/>
    <property type="molecule type" value="Genomic_DNA"/>
</dbReference>
<feature type="transmembrane region" description="Helical" evidence="1">
    <location>
        <begin position="343"/>
        <end position="365"/>
    </location>
</feature>
<feature type="transmembrane region" description="Helical" evidence="1">
    <location>
        <begin position="98"/>
        <end position="117"/>
    </location>
</feature>
<evidence type="ECO:0000313" key="3">
    <source>
        <dbReference type="Proteomes" id="UP000202259"/>
    </source>
</evidence>
<proteinExistence type="predicted"/>
<keyword evidence="1" id="KW-0812">Transmembrane</keyword>
<feature type="transmembrane region" description="Helical" evidence="1">
    <location>
        <begin position="217"/>
        <end position="240"/>
    </location>
</feature>
<dbReference type="Proteomes" id="UP000202259">
    <property type="component" value="Chromosome"/>
</dbReference>
<organism evidence="2 3">
    <name type="scientific">Cognaticolwellia beringensis</name>
    <dbReference type="NCBI Taxonomy" id="1967665"/>
    <lineage>
        <taxon>Bacteria</taxon>
        <taxon>Pseudomonadati</taxon>
        <taxon>Pseudomonadota</taxon>
        <taxon>Gammaproteobacteria</taxon>
        <taxon>Alteromonadales</taxon>
        <taxon>Colwelliaceae</taxon>
        <taxon>Cognaticolwellia</taxon>
    </lineage>
</organism>
<feature type="transmembrane region" description="Helical" evidence="1">
    <location>
        <begin position="462"/>
        <end position="479"/>
    </location>
</feature>
<feature type="transmembrane region" description="Helical" evidence="1">
    <location>
        <begin position="291"/>
        <end position="309"/>
    </location>
</feature>
<feature type="transmembrane region" description="Helical" evidence="1">
    <location>
        <begin position="68"/>
        <end position="86"/>
    </location>
</feature>
<name>A0A222G5R0_9GAMM</name>
<feature type="transmembrane region" description="Helical" evidence="1">
    <location>
        <begin position="17"/>
        <end position="37"/>
    </location>
</feature>
<feature type="transmembrane region" description="Helical" evidence="1">
    <location>
        <begin position="137"/>
        <end position="159"/>
    </location>
</feature>
<feature type="transmembrane region" description="Helical" evidence="1">
    <location>
        <begin position="189"/>
        <end position="211"/>
    </location>
</feature>
<reference evidence="2 3" key="1">
    <citation type="submission" date="2017-08" db="EMBL/GenBank/DDBJ databases">
        <title>Complete genome of Colwellia sp. NB097-1, a psychrophile bacterium ioslated from Bering Sea.</title>
        <authorList>
            <person name="Chen X."/>
        </authorList>
    </citation>
    <scope>NUCLEOTIDE SEQUENCE [LARGE SCALE GENOMIC DNA]</scope>
    <source>
        <strain evidence="2 3">NB097-1</strain>
    </source>
</reference>
<dbReference type="KEGG" id="cber:B5D82_05415"/>
<evidence type="ECO:0000313" key="2">
    <source>
        <dbReference type="EMBL" id="ASP47248.1"/>
    </source>
</evidence>
<dbReference type="AlphaFoldDB" id="A0A222G5R0"/>
<sequence length="480" mass="53399">MNNTSDIKRNNNLNPSAYWLSPLCLVIIFFATLITEWTGYQPTALLAVFMLIIFIIVEWKSLDLSTKIITLVAIGLTISLLLLSQISLHQLGMLSRSVVFFAFFLIALGLLKEAALRSNSVNLTGHVLLQQHPVRRYALISFASHILGILMSVGAINLLGTMIQRSLLENKDTVDTRISSARQQRMMLAVLRGFCSIPLWAPTSITITLLVTTIPNLQWIDIIPFGLYLTLALLLFGIWLDHVQAPKHLRHLVPKISNNLSDLKVSYPIIIVVLTLALISGLLILTTPLRPISAVLVSAPMVSIAWIYSQYRRSYNKFSAVRLTVQRFRTDIFFRLPLQRSEIVFFAGSVLIGRLLLAVLDLDWFAQQLAHLNISAAQILIASSWLIYIAAMLFVSPMISVTLMAGALSQLPSVENMPVTIALVMMMTWAVVAGSSPSTTSVRISARITEISPFEMGVKWNGLYSIIVLLALDLFLILFV</sequence>
<gene>
    <name evidence="2" type="ORF">B5D82_05415</name>
</gene>
<evidence type="ECO:0000256" key="1">
    <source>
        <dbReference type="SAM" id="Phobius"/>
    </source>
</evidence>
<keyword evidence="3" id="KW-1185">Reference proteome</keyword>
<dbReference type="OrthoDB" id="7025449at2"/>
<feature type="transmembrane region" description="Helical" evidence="1">
    <location>
        <begin position="265"/>
        <end position="285"/>
    </location>
</feature>
<keyword evidence="1" id="KW-0472">Membrane</keyword>
<accession>A0A222G5R0</accession>
<dbReference type="RefSeq" id="WP_081149803.1">
    <property type="nucleotide sequence ID" value="NZ_CP020465.1"/>
</dbReference>
<feature type="transmembrane region" description="Helical" evidence="1">
    <location>
        <begin position="385"/>
        <end position="405"/>
    </location>
</feature>
<feature type="transmembrane region" description="Helical" evidence="1">
    <location>
        <begin position="417"/>
        <end position="435"/>
    </location>
</feature>
<protein>
    <submittedName>
        <fullName evidence="2">Uncharacterized protein</fullName>
    </submittedName>
</protein>